<feature type="transmembrane region" description="Helical" evidence="1">
    <location>
        <begin position="26"/>
        <end position="45"/>
    </location>
</feature>
<evidence type="ECO:0000313" key="3">
    <source>
        <dbReference type="EMBL" id="SCC82269.1"/>
    </source>
</evidence>
<dbReference type="EMBL" id="LJSX01000005">
    <property type="protein sequence ID" value="KPQ11806.1"/>
    <property type="molecule type" value="Genomic_DNA"/>
</dbReference>
<name>A0A0P7X9D3_9HYPH</name>
<keyword evidence="1" id="KW-0812">Transmembrane</keyword>
<accession>A0A0P7X9D3</accession>
<keyword evidence="1" id="KW-0472">Membrane</keyword>
<keyword evidence="5" id="KW-1185">Reference proteome</keyword>
<reference evidence="3 5" key="2">
    <citation type="submission" date="2016-08" db="EMBL/GenBank/DDBJ databases">
        <authorList>
            <person name="Varghese N."/>
            <person name="Submissions Spin"/>
        </authorList>
    </citation>
    <scope>NUCLEOTIDE SEQUENCE [LARGE SCALE GENOMIC DNA]</scope>
    <source>
        <strain evidence="3 5">HL-109</strain>
    </source>
</reference>
<sequence length="47" mass="4870">MQHNNHDMSLANAGMRSGPAPSFKRAAMGFAASITALCVAAFFLGSL</sequence>
<dbReference type="STRING" id="1653334.GA0071312_3250"/>
<dbReference type="Proteomes" id="UP000182800">
    <property type="component" value="Unassembled WGS sequence"/>
</dbReference>
<keyword evidence="1" id="KW-1133">Transmembrane helix</keyword>
<comment type="caution">
    <text evidence="2">The sequence shown here is derived from an EMBL/GenBank/DDBJ whole genome shotgun (WGS) entry which is preliminary data.</text>
</comment>
<protein>
    <submittedName>
        <fullName evidence="2">Uncharacterized protein</fullName>
    </submittedName>
</protein>
<evidence type="ECO:0000256" key="1">
    <source>
        <dbReference type="SAM" id="Phobius"/>
    </source>
</evidence>
<dbReference type="RefSeq" id="WP_165604062.1">
    <property type="nucleotide sequence ID" value="NZ_FMBM01000002.1"/>
</dbReference>
<gene>
    <name evidence="3" type="ORF">GA0071312_3250</name>
    <name evidence="2" type="ORF">HLUCCO17_04835</name>
</gene>
<evidence type="ECO:0000313" key="2">
    <source>
        <dbReference type="EMBL" id="KPQ11806.1"/>
    </source>
</evidence>
<dbReference type="EMBL" id="FMBM01000002">
    <property type="protein sequence ID" value="SCC82269.1"/>
    <property type="molecule type" value="Genomic_DNA"/>
</dbReference>
<organism evidence="2 4">
    <name type="scientific">Saliniramus fredricksonii</name>
    <dbReference type="NCBI Taxonomy" id="1653334"/>
    <lineage>
        <taxon>Bacteria</taxon>
        <taxon>Pseudomonadati</taxon>
        <taxon>Pseudomonadota</taxon>
        <taxon>Alphaproteobacteria</taxon>
        <taxon>Hyphomicrobiales</taxon>
        <taxon>Salinarimonadaceae</taxon>
        <taxon>Saliniramus</taxon>
    </lineage>
</organism>
<evidence type="ECO:0000313" key="4">
    <source>
        <dbReference type="Proteomes" id="UP000050497"/>
    </source>
</evidence>
<reference evidence="2 4" key="1">
    <citation type="submission" date="2015-09" db="EMBL/GenBank/DDBJ databases">
        <title>Identification and resolution of microdiversity through metagenomic sequencing of parallel consortia.</title>
        <authorList>
            <person name="Nelson W.C."/>
            <person name="Romine M.F."/>
            <person name="Lindemann S.R."/>
        </authorList>
    </citation>
    <scope>NUCLEOTIDE SEQUENCE [LARGE SCALE GENOMIC DNA]</scope>
    <source>
        <strain evidence="2">HL-109</strain>
    </source>
</reference>
<proteinExistence type="predicted"/>
<dbReference type="AlphaFoldDB" id="A0A0P7X9D3"/>
<evidence type="ECO:0000313" key="5">
    <source>
        <dbReference type="Proteomes" id="UP000182800"/>
    </source>
</evidence>
<dbReference type="Proteomes" id="UP000050497">
    <property type="component" value="Unassembled WGS sequence"/>
</dbReference>